<protein>
    <recommendedName>
        <fullName evidence="3">HEAT repeat domain-containing protein</fullName>
    </recommendedName>
</protein>
<dbReference type="Proteomes" id="UP001549313">
    <property type="component" value="Unassembled WGS sequence"/>
</dbReference>
<dbReference type="EMBL" id="JBEPTF010000001">
    <property type="protein sequence ID" value="MET4682758.1"/>
    <property type="molecule type" value="Genomic_DNA"/>
</dbReference>
<reference evidence="1 2" key="1">
    <citation type="submission" date="2024-06" db="EMBL/GenBank/DDBJ databases">
        <title>Sorghum-associated microbial communities from plants grown in Nebraska, USA.</title>
        <authorList>
            <person name="Schachtman D."/>
        </authorList>
    </citation>
    <scope>NUCLEOTIDE SEQUENCE [LARGE SCALE GENOMIC DNA]</scope>
    <source>
        <strain evidence="1 2">2814</strain>
    </source>
</reference>
<name>A0ABV2R8X0_9CAUL</name>
<dbReference type="RefSeq" id="WP_354087696.1">
    <property type="nucleotide sequence ID" value="NZ_JBEPTF010000001.1"/>
</dbReference>
<organism evidence="1 2">
    <name type="scientific">Brevundimonas faecalis</name>
    <dbReference type="NCBI Taxonomy" id="947378"/>
    <lineage>
        <taxon>Bacteria</taxon>
        <taxon>Pseudomonadati</taxon>
        <taxon>Pseudomonadota</taxon>
        <taxon>Alphaproteobacteria</taxon>
        <taxon>Caulobacterales</taxon>
        <taxon>Caulobacteraceae</taxon>
        <taxon>Brevundimonas</taxon>
    </lineage>
</organism>
<gene>
    <name evidence="1" type="ORF">ABIE19_000667</name>
</gene>
<sequence>MGENRQKPALTGDLPALLEALADQLDQRRPSADLVDRAVSLLENSHLGRFVEIDRQVRDLGRLYRHRYRYLPDDRVGGWLRRLVGSDRKVGPGDDMAQLKAQPALAPIFLSHADGRVREAALDQLTEIRSAYVVCALALRLNDWAGPVRYAAIECADRLLGATPPDVLAQAAMEILPRRHAWSRGDKALLRLDVALARPDVVQALVDHLATAPTGPGLRLLAEISRTEVVDPWLEHLAVNAAQPNVRALAYRFLIEGEAVWPEGFTHVWIDKTYGVKRRVRRYGRRPLGIPTDRRRWIAAGIRDRAASVRLEVADALIRHRRDLPAPAELASLLSDDRHPGVRLRARFVLDDN</sequence>
<comment type="caution">
    <text evidence="1">The sequence shown here is derived from an EMBL/GenBank/DDBJ whole genome shotgun (WGS) entry which is preliminary data.</text>
</comment>
<proteinExistence type="predicted"/>
<evidence type="ECO:0008006" key="3">
    <source>
        <dbReference type="Google" id="ProtNLM"/>
    </source>
</evidence>
<evidence type="ECO:0000313" key="2">
    <source>
        <dbReference type="Proteomes" id="UP001549313"/>
    </source>
</evidence>
<evidence type="ECO:0000313" key="1">
    <source>
        <dbReference type="EMBL" id="MET4682758.1"/>
    </source>
</evidence>
<accession>A0ABV2R8X0</accession>
<dbReference type="InterPro" id="IPR016024">
    <property type="entry name" value="ARM-type_fold"/>
</dbReference>
<dbReference type="SUPFAM" id="SSF48371">
    <property type="entry name" value="ARM repeat"/>
    <property type="match status" value="1"/>
</dbReference>
<keyword evidence="2" id="KW-1185">Reference proteome</keyword>